<sequence length="29" mass="3287">MQNTLRTTDLYLCEGKHGIITYLSASNRS</sequence>
<organism evidence="1 2">
    <name type="scientific">Bartonella japonica</name>
    <dbReference type="NCBI Taxonomy" id="357761"/>
    <lineage>
        <taxon>Bacteria</taxon>
        <taxon>Pseudomonadati</taxon>
        <taxon>Pseudomonadota</taxon>
        <taxon>Alphaproteobacteria</taxon>
        <taxon>Hyphomicrobiales</taxon>
        <taxon>Bartonellaceae</taxon>
        <taxon>Bartonella</taxon>
    </lineage>
</organism>
<dbReference type="EMBL" id="JBEPLT010000001">
    <property type="protein sequence ID" value="MET3559637.1"/>
    <property type="molecule type" value="Genomic_DNA"/>
</dbReference>
<evidence type="ECO:0000313" key="2">
    <source>
        <dbReference type="Proteomes" id="UP001549112"/>
    </source>
</evidence>
<protein>
    <submittedName>
        <fullName evidence="1">Uncharacterized protein</fullName>
    </submittedName>
</protein>
<comment type="caution">
    <text evidence="1">The sequence shown here is derived from an EMBL/GenBank/DDBJ whole genome shotgun (WGS) entry which is preliminary data.</text>
</comment>
<name>A0ABV2FM76_9HYPH</name>
<accession>A0ABV2FM76</accession>
<dbReference type="Proteomes" id="UP001549112">
    <property type="component" value="Unassembled WGS sequence"/>
</dbReference>
<proteinExistence type="predicted"/>
<keyword evidence="2" id="KW-1185">Reference proteome</keyword>
<gene>
    <name evidence="1" type="ORF">ABID39_000307</name>
</gene>
<reference evidence="1 2" key="1">
    <citation type="submission" date="2024-06" db="EMBL/GenBank/DDBJ databases">
        <title>Genomic Encyclopedia of Type Strains, Phase IV (KMG-IV): sequencing the most valuable type-strain genomes for metagenomic binning, comparative biology and taxonomic classification.</title>
        <authorList>
            <person name="Goeker M."/>
        </authorList>
    </citation>
    <scope>NUCLEOTIDE SEQUENCE [LARGE SCALE GENOMIC DNA]</scope>
    <source>
        <strain evidence="1 2">DSM 23650</strain>
    </source>
</reference>
<evidence type="ECO:0000313" key="1">
    <source>
        <dbReference type="EMBL" id="MET3559637.1"/>
    </source>
</evidence>